<dbReference type="HAMAP" id="MF_00316">
    <property type="entry name" value="MobA"/>
    <property type="match status" value="1"/>
</dbReference>
<feature type="binding site" evidence="8">
    <location>
        <begin position="6"/>
        <end position="8"/>
    </location>
    <ligand>
        <name>GTP</name>
        <dbReference type="ChEBI" id="CHEBI:37565"/>
    </ligand>
</feature>
<dbReference type="SUPFAM" id="SSF53448">
    <property type="entry name" value="Nucleotide-diphospho-sugar transferases"/>
    <property type="match status" value="1"/>
</dbReference>
<accession>A0ABT2QMH6</accession>
<keyword evidence="7 8" id="KW-0501">Molybdenum cofactor biosynthesis</keyword>
<proteinExistence type="inferred from homology"/>
<dbReference type="EMBL" id="JAOPKZ010000001">
    <property type="protein sequence ID" value="MCU5745176.1"/>
    <property type="molecule type" value="Genomic_DNA"/>
</dbReference>
<evidence type="ECO:0000256" key="7">
    <source>
        <dbReference type="ARBA" id="ARBA00023150"/>
    </source>
</evidence>
<dbReference type="Gene3D" id="3.90.550.10">
    <property type="entry name" value="Spore Coat Polysaccharide Biosynthesis Protein SpsA, Chain A"/>
    <property type="match status" value="1"/>
</dbReference>
<comment type="cofactor">
    <cofactor evidence="8">
        <name>Mg(2+)</name>
        <dbReference type="ChEBI" id="CHEBI:18420"/>
    </cofactor>
</comment>
<sequence>MIAIILAGGHSERFGRPKAFAEIQGKPFYLKLIETLNETALFDEIVISTNEDLYDQFNYKHVVVDVDDCKDKGPLAGIYSVMCTYQTDLYFVVSVDTPMVTTGAIAYLFEQYKDYQIATSADMVGYQEQQHCIPTLAFYSDSVKTQLQHVLESNDLSMRHLYNQVRSYWVDVSNVPVPSYWYMNINYPKDLERLNEILNV</sequence>
<comment type="subcellular location">
    <subcellularLocation>
        <location evidence="8">Cytoplasm</location>
    </subcellularLocation>
</comment>
<comment type="caution">
    <text evidence="10">The sequence shown here is derived from an EMBL/GenBank/DDBJ whole genome shotgun (WGS) entry which is preliminary data.</text>
</comment>
<organism evidence="10 11">
    <name type="scientific">Staphylococcus marylandisciuri</name>
    <dbReference type="NCBI Taxonomy" id="2981529"/>
    <lineage>
        <taxon>Bacteria</taxon>
        <taxon>Bacillati</taxon>
        <taxon>Bacillota</taxon>
        <taxon>Bacilli</taxon>
        <taxon>Bacillales</taxon>
        <taxon>Staphylococcaceae</taxon>
        <taxon>Staphylococcus</taxon>
    </lineage>
</organism>
<dbReference type="CDD" id="cd02503">
    <property type="entry name" value="MobA"/>
    <property type="match status" value="1"/>
</dbReference>
<keyword evidence="4 8" id="KW-0547">Nucleotide-binding</keyword>
<evidence type="ECO:0000259" key="9">
    <source>
        <dbReference type="Pfam" id="PF12804"/>
    </source>
</evidence>
<keyword evidence="5 8" id="KW-0460">Magnesium</keyword>
<keyword evidence="2 8" id="KW-0808">Transferase</keyword>
<comment type="function">
    <text evidence="8">Transfers a GMP moiety from GTP to Mo-molybdopterin (Mo-MPT) cofactor (Moco or molybdenum cofactor) to form Mo-molybdopterin guanine dinucleotide (Mo-MGD) cofactor.</text>
</comment>
<feature type="binding site" evidence="8">
    <location>
        <position position="18"/>
    </location>
    <ligand>
        <name>GTP</name>
        <dbReference type="ChEBI" id="CHEBI:37565"/>
    </ligand>
</feature>
<evidence type="ECO:0000256" key="8">
    <source>
        <dbReference type="HAMAP-Rule" id="MF_00316"/>
    </source>
</evidence>
<dbReference type="RefSeq" id="WP_262853518.1">
    <property type="nucleotide sequence ID" value="NZ_JAOPKZ010000001.1"/>
</dbReference>
<evidence type="ECO:0000256" key="3">
    <source>
        <dbReference type="ARBA" id="ARBA00022723"/>
    </source>
</evidence>
<keyword evidence="3 8" id="KW-0479">Metal-binding</keyword>
<keyword evidence="1 8" id="KW-0963">Cytoplasm</keyword>
<evidence type="ECO:0000256" key="2">
    <source>
        <dbReference type="ARBA" id="ARBA00022679"/>
    </source>
</evidence>
<dbReference type="NCBIfam" id="NF001457">
    <property type="entry name" value="PRK00317.1-3"/>
    <property type="match status" value="1"/>
</dbReference>
<feature type="binding site" evidence="8">
    <location>
        <position position="96"/>
    </location>
    <ligand>
        <name>GTP</name>
        <dbReference type="ChEBI" id="CHEBI:37565"/>
    </ligand>
</feature>
<evidence type="ECO:0000256" key="6">
    <source>
        <dbReference type="ARBA" id="ARBA00023134"/>
    </source>
</evidence>
<evidence type="ECO:0000256" key="5">
    <source>
        <dbReference type="ARBA" id="ARBA00022842"/>
    </source>
</evidence>
<keyword evidence="10" id="KW-0548">Nucleotidyltransferase</keyword>
<comment type="catalytic activity">
    <reaction evidence="8">
        <text>Mo-molybdopterin + GTP + H(+) = Mo-molybdopterin guanine dinucleotide + diphosphate</text>
        <dbReference type="Rhea" id="RHEA:34243"/>
        <dbReference type="ChEBI" id="CHEBI:15378"/>
        <dbReference type="ChEBI" id="CHEBI:33019"/>
        <dbReference type="ChEBI" id="CHEBI:37565"/>
        <dbReference type="ChEBI" id="CHEBI:71302"/>
        <dbReference type="ChEBI" id="CHEBI:71310"/>
        <dbReference type="EC" id="2.7.7.77"/>
    </reaction>
</comment>
<evidence type="ECO:0000313" key="10">
    <source>
        <dbReference type="EMBL" id="MCU5745176.1"/>
    </source>
</evidence>
<feature type="binding site" evidence="8">
    <location>
        <position position="96"/>
    </location>
    <ligand>
        <name>Mg(2+)</name>
        <dbReference type="ChEBI" id="CHEBI:18420"/>
    </ligand>
</feature>
<comment type="caution">
    <text evidence="8">Lacks conserved residue(s) required for the propagation of feature annotation.</text>
</comment>
<comment type="domain">
    <text evidence="8">The N-terminal domain determines nucleotide recognition and specific binding, while the C-terminal domain determines the specific binding to the target protein.</text>
</comment>
<dbReference type="InterPro" id="IPR025877">
    <property type="entry name" value="MobA-like_NTP_Trfase"/>
</dbReference>
<dbReference type="PANTHER" id="PTHR19136">
    <property type="entry name" value="MOLYBDENUM COFACTOR GUANYLYLTRANSFERASE"/>
    <property type="match status" value="1"/>
</dbReference>
<reference evidence="10 11" key="1">
    <citation type="journal article" date="2023" name="Int. J. Syst. Evol. Microbiol.">
        <title>Streptococcus sciuri sp. nov., Staphylococcus marylandisciuri sp. nov. and Staphylococcus americanisciuri sp. nov., isolated from faeces of eastern grey squirrel (Sciurus carolinensis).</title>
        <authorList>
            <person name="Volokhov D.V."/>
            <person name="Zagorodnyaya T.A."/>
            <person name="Furtak V.A."/>
            <person name="Nattanmai G."/>
            <person name="Randall L."/>
            <person name="Jose S."/>
            <person name="Gao Y."/>
            <person name="Eisenberg T."/>
            <person name="Delmonte P."/>
            <person name="Blom J."/>
            <person name="Mitchell K.K."/>
        </authorList>
    </citation>
    <scope>NUCLEOTIDE SEQUENCE [LARGE SCALE GENOMIC DNA]</scope>
    <source>
        <strain evidence="10 11">SQ8-PEA</strain>
    </source>
</reference>
<evidence type="ECO:0000256" key="4">
    <source>
        <dbReference type="ARBA" id="ARBA00022741"/>
    </source>
</evidence>
<comment type="similarity">
    <text evidence="8">Belongs to the MobA family.</text>
</comment>
<feature type="binding site" evidence="8">
    <location>
        <position position="65"/>
    </location>
    <ligand>
        <name>GTP</name>
        <dbReference type="ChEBI" id="CHEBI:37565"/>
    </ligand>
</feature>
<gene>
    <name evidence="8 10" type="primary">mobA</name>
    <name evidence="10" type="ORF">N9R04_00385</name>
</gene>
<name>A0ABT2QMH6_9STAP</name>
<evidence type="ECO:0000313" key="11">
    <source>
        <dbReference type="Proteomes" id="UP001209553"/>
    </source>
</evidence>
<evidence type="ECO:0000256" key="1">
    <source>
        <dbReference type="ARBA" id="ARBA00022490"/>
    </source>
</evidence>
<dbReference type="PANTHER" id="PTHR19136:SF81">
    <property type="entry name" value="MOLYBDENUM COFACTOR GUANYLYLTRANSFERASE"/>
    <property type="match status" value="1"/>
</dbReference>
<dbReference type="EC" id="2.7.7.77" evidence="8"/>
<dbReference type="InterPro" id="IPR029044">
    <property type="entry name" value="Nucleotide-diphossugar_trans"/>
</dbReference>
<dbReference type="Pfam" id="PF12804">
    <property type="entry name" value="NTP_transf_3"/>
    <property type="match status" value="1"/>
</dbReference>
<keyword evidence="11" id="KW-1185">Reference proteome</keyword>
<feature type="domain" description="MobA-like NTP transferase" evidence="9">
    <location>
        <begin position="3"/>
        <end position="162"/>
    </location>
</feature>
<dbReference type="InterPro" id="IPR013482">
    <property type="entry name" value="Molybde_CF_guanTrfase"/>
</dbReference>
<dbReference type="GO" id="GO:0061603">
    <property type="term" value="F:molybdenum cofactor guanylyltransferase activity"/>
    <property type="evidence" value="ECO:0007669"/>
    <property type="project" value="UniProtKB-EC"/>
</dbReference>
<dbReference type="Proteomes" id="UP001209553">
    <property type="component" value="Unassembled WGS sequence"/>
</dbReference>
<protein>
    <recommendedName>
        <fullName evidence="8">Probable molybdenum cofactor guanylyltransferase</fullName>
        <shortName evidence="8">MoCo guanylyltransferase</shortName>
        <ecNumber evidence="8">2.7.7.77</ecNumber>
    </recommendedName>
    <alternativeName>
        <fullName evidence="8">GTP:molybdopterin guanylyltransferase</fullName>
    </alternativeName>
    <alternativeName>
        <fullName evidence="8">Mo-MPT guanylyltransferase</fullName>
    </alternativeName>
    <alternativeName>
        <fullName evidence="8">Molybdopterin guanylyltransferase</fullName>
    </alternativeName>
    <alternativeName>
        <fullName evidence="8">Molybdopterin-guanine dinucleotide synthase</fullName>
        <shortName evidence="8">MGD synthase</shortName>
    </alternativeName>
</protein>
<keyword evidence="6 8" id="KW-0342">GTP-binding</keyword>